<evidence type="ECO:0000259" key="1">
    <source>
        <dbReference type="Pfam" id="PF00685"/>
    </source>
</evidence>
<gene>
    <name evidence="2" type="ORF">DSCOOX_08370</name>
</gene>
<dbReference type="AlphaFoldDB" id="A0A5K8A599"/>
<dbReference type="InterPro" id="IPR000863">
    <property type="entry name" value="Sulfotransferase_dom"/>
</dbReference>
<feature type="domain" description="Sulfotransferase" evidence="1">
    <location>
        <begin position="21"/>
        <end position="82"/>
    </location>
</feature>
<protein>
    <recommendedName>
        <fullName evidence="1">Sulfotransferase domain-containing protein</fullName>
    </recommendedName>
</protein>
<evidence type="ECO:0000313" key="3">
    <source>
        <dbReference type="Proteomes" id="UP000422108"/>
    </source>
</evidence>
<proteinExistence type="predicted"/>
<accession>A0A5K8A599</accession>
<dbReference type="Proteomes" id="UP000422108">
    <property type="component" value="Chromosome"/>
</dbReference>
<sequence>MNKYDRLRVHACISREGAFKIWEKYIELLSAFIRNKNNVLNIKYEGFLNDPDSNLQALSVFCGLQTDLETINKLAATVSKNRAYAFIKNDELSLFYHKNKETEHMKNLGYDNIL</sequence>
<dbReference type="SUPFAM" id="SSF52540">
    <property type="entry name" value="P-loop containing nucleoside triphosphate hydrolases"/>
    <property type="match status" value="1"/>
</dbReference>
<dbReference type="Pfam" id="PF00685">
    <property type="entry name" value="Sulfotransfer_1"/>
    <property type="match status" value="1"/>
</dbReference>
<reference evidence="2 3" key="1">
    <citation type="submission" date="2019-11" db="EMBL/GenBank/DDBJ databases">
        <title>Comparative genomics of hydrocarbon-degrading Desulfosarcina strains.</title>
        <authorList>
            <person name="Watanabe M."/>
            <person name="Kojima H."/>
            <person name="Fukui M."/>
        </authorList>
    </citation>
    <scope>NUCLEOTIDE SEQUENCE [LARGE SCALE GENOMIC DNA]</scope>
    <source>
        <strain evidence="3">oXyS1</strain>
    </source>
</reference>
<keyword evidence="3" id="KW-1185">Reference proteome</keyword>
<organism evidence="2 3">
    <name type="scientific">Desulfosarcina ovata subsp. ovata</name>
    <dbReference type="NCBI Taxonomy" id="2752305"/>
    <lineage>
        <taxon>Bacteria</taxon>
        <taxon>Pseudomonadati</taxon>
        <taxon>Thermodesulfobacteriota</taxon>
        <taxon>Desulfobacteria</taxon>
        <taxon>Desulfobacterales</taxon>
        <taxon>Desulfosarcinaceae</taxon>
        <taxon>Desulfosarcina</taxon>
    </lineage>
</organism>
<dbReference type="InterPro" id="IPR027417">
    <property type="entry name" value="P-loop_NTPase"/>
</dbReference>
<name>A0A5K8A599_9BACT</name>
<dbReference type="Gene3D" id="3.40.50.300">
    <property type="entry name" value="P-loop containing nucleotide triphosphate hydrolases"/>
    <property type="match status" value="1"/>
</dbReference>
<dbReference type="EMBL" id="AP021879">
    <property type="protein sequence ID" value="BBO87657.1"/>
    <property type="molecule type" value="Genomic_DNA"/>
</dbReference>
<evidence type="ECO:0000313" key="2">
    <source>
        <dbReference type="EMBL" id="BBO87657.1"/>
    </source>
</evidence>
<dbReference type="GO" id="GO:0008146">
    <property type="term" value="F:sulfotransferase activity"/>
    <property type="evidence" value="ECO:0007669"/>
    <property type="project" value="InterPro"/>
</dbReference>